<evidence type="ECO:0000313" key="3">
    <source>
        <dbReference type="Proteomes" id="UP000006643"/>
    </source>
</evidence>
<accession>D0N163</accession>
<dbReference type="RefSeq" id="XP_002906024.1">
    <property type="nucleotide sequence ID" value="XM_002905978.1"/>
</dbReference>
<dbReference type="Proteomes" id="UP000006643">
    <property type="component" value="Unassembled WGS sequence"/>
</dbReference>
<organism evidence="2 3">
    <name type="scientific">Phytophthora infestans (strain T30-4)</name>
    <name type="common">Potato late blight agent</name>
    <dbReference type="NCBI Taxonomy" id="403677"/>
    <lineage>
        <taxon>Eukaryota</taxon>
        <taxon>Sar</taxon>
        <taxon>Stramenopiles</taxon>
        <taxon>Oomycota</taxon>
        <taxon>Peronosporomycetes</taxon>
        <taxon>Peronosporales</taxon>
        <taxon>Peronosporaceae</taxon>
        <taxon>Phytophthora</taxon>
    </lineage>
</organism>
<sequence>MNTRSKGHRQEKAAPGESLARGDNQKEHEQAHVSETNDAITEITEHLHTISFGEPRDATSTDLPKIATCSQLKEELPAVCNEVFRVLGSYNLEATYQRALARELKDRGVTVFSEVEIPVEYKGQRVATRRLDLYLKLDRPVILELKAVVTGLKTDHMKQLKFYMTHFNVNDGYLINFPHVTGFPDDDNSAHYVERVLQPEGGVGVSDRVTRSSTPRKNAIPSIIHVHKTTVSSKTALAMAKLG</sequence>
<feature type="region of interest" description="Disordered" evidence="1">
    <location>
        <begin position="1"/>
        <end position="34"/>
    </location>
</feature>
<dbReference type="EMBL" id="DS028122">
    <property type="protein sequence ID" value="EEY67376.1"/>
    <property type="molecule type" value="Genomic_DNA"/>
</dbReference>
<dbReference type="OMA" id="QLKFYMT"/>
<feature type="compositionally biased region" description="Basic and acidic residues" evidence="1">
    <location>
        <begin position="23"/>
        <end position="32"/>
    </location>
</feature>
<dbReference type="HOGENOM" id="CLU_1079544_0_0_1"/>
<dbReference type="GeneID" id="9466263"/>
<name>D0N163_PHYIT</name>
<proteinExistence type="predicted"/>
<dbReference type="Pfam" id="PF13366">
    <property type="entry name" value="PDDEXK_3"/>
    <property type="match status" value="1"/>
</dbReference>
<keyword evidence="3" id="KW-1185">Reference proteome</keyword>
<dbReference type="NCBIfam" id="TIGR04256">
    <property type="entry name" value="GxxExxY"/>
    <property type="match status" value="1"/>
</dbReference>
<dbReference type="eggNOG" id="ENOG502SVKZ">
    <property type="taxonomic scope" value="Eukaryota"/>
</dbReference>
<dbReference type="InParanoid" id="D0N163"/>
<evidence type="ECO:0000313" key="2">
    <source>
        <dbReference type="EMBL" id="EEY67376.1"/>
    </source>
</evidence>
<gene>
    <name evidence="2" type="ORF">PITG_04394</name>
</gene>
<dbReference type="InterPro" id="IPR026350">
    <property type="entry name" value="GxxExxY"/>
</dbReference>
<dbReference type="AlphaFoldDB" id="D0N163"/>
<protein>
    <recommendedName>
        <fullName evidence="4">GxxExxY protein</fullName>
    </recommendedName>
</protein>
<evidence type="ECO:0000256" key="1">
    <source>
        <dbReference type="SAM" id="MobiDB-lite"/>
    </source>
</evidence>
<evidence type="ECO:0008006" key="4">
    <source>
        <dbReference type="Google" id="ProtNLM"/>
    </source>
</evidence>
<dbReference type="VEuPathDB" id="FungiDB:PITG_04394"/>
<dbReference type="OrthoDB" id="103153at2759"/>
<dbReference type="KEGG" id="pif:PITG_04394"/>
<reference evidence="3" key="1">
    <citation type="journal article" date="2009" name="Nature">
        <title>Genome sequence and analysis of the Irish potato famine pathogen Phytophthora infestans.</title>
        <authorList>
            <consortium name="The Broad Institute Genome Sequencing Platform"/>
            <person name="Haas B.J."/>
            <person name="Kamoun S."/>
            <person name="Zody M.C."/>
            <person name="Jiang R.H."/>
            <person name="Handsaker R.E."/>
            <person name="Cano L.M."/>
            <person name="Grabherr M."/>
            <person name="Kodira C.D."/>
            <person name="Raffaele S."/>
            <person name="Torto-Alalibo T."/>
            <person name="Bozkurt T.O."/>
            <person name="Ah-Fong A.M."/>
            <person name="Alvarado L."/>
            <person name="Anderson V.L."/>
            <person name="Armstrong M.R."/>
            <person name="Avrova A."/>
            <person name="Baxter L."/>
            <person name="Beynon J."/>
            <person name="Boevink P.C."/>
            <person name="Bollmann S.R."/>
            <person name="Bos J.I."/>
            <person name="Bulone V."/>
            <person name="Cai G."/>
            <person name="Cakir C."/>
            <person name="Carrington J.C."/>
            <person name="Chawner M."/>
            <person name="Conti L."/>
            <person name="Costanzo S."/>
            <person name="Ewan R."/>
            <person name="Fahlgren N."/>
            <person name="Fischbach M.A."/>
            <person name="Fugelstad J."/>
            <person name="Gilroy E.M."/>
            <person name="Gnerre S."/>
            <person name="Green P.J."/>
            <person name="Grenville-Briggs L.J."/>
            <person name="Griffith J."/>
            <person name="Grunwald N.J."/>
            <person name="Horn K."/>
            <person name="Horner N.R."/>
            <person name="Hu C.H."/>
            <person name="Huitema E."/>
            <person name="Jeong D.H."/>
            <person name="Jones A.M."/>
            <person name="Jones J.D."/>
            <person name="Jones R.W."/>
            <person name="Karlsson E.K."/>
            <person name="Kunjeti S.G."/>
            <person name="Lamour K."/>
            <person name="Liu Z."/>
            <person name="Ma L."/>
            <person name="Maclean D."/>
            <person name="Chibucos M.C."/>
            <person name="McDonald H."/>
            <person name="McWalters J."/>
            <person name="Meijer H.J."/>
            <person name="Morgan W."/>
            <person name="Morris P.F."/>
            <person name="Munro C.A."/>
            <person name="O'Neill K."/>
            <person name="Ospina-Giraldo M."/>
            <person name="Pinzon A."/>
            <person name="Pritchard L."/>
            <person name="Ramsahoye B."/>
            <person name="Ren Q."/>
            <person name="Restrepo S."/>
            <person name="Roy S."/>
            <person name="Sadanandom A."/>
            <person name="Savidor A."/>
            <person name="Schornack S."/>
            <person name="Schwartz D.C."/>
            <person name="Schumann U.D."/>
            <person name="Schwessinger B."/>
            <person name="Seyer L."/>
            <person name="Sharpe T."/>
            <person name="Silvar C."/>
            <person name="Song J."/>
            <person name="Studholme D.J."/>
            <person name="Sykes S."/>
            <person name="Thines M."/>
            <person name="van de Vondervoort P.J."/>
            <person name="Phuntumart V."/>
            <person name="Wawra S."/>
            <person name="Weide R."/>
            <person name="Win J."/>
            <person name="Young C."/>
            <person name="Zhou S."/>
            <person name="Fry W."/>
            <person name="Meyers B.C."/>
            <person name="van West P."/>
            <person name="Ristaino J."/>
            <person name="Govers F."/>
            <person name="Birch P.R."/>
            <person name="Whisson S.C."/>
            <person name="Judelson H.S."/>
            <person name="Nusbaum C."/>
        </authorList>
    </citation>
    <scope>NUCLEOTIDE SEQUENCE [LARGE SCALE GENOMIC DNA]</scope>
    <source>
        <strain evidence="3">T30-4</strain>
    </source>
</reference>